<evidence type="ECO:0000259" key="10">
    <source>
        <dbReference type="PROSITE" id="PS50240"/>
    </source>
</evidence>
<evidence type="ECO:0000256" key="4">
    <source>
        <dbReference type="ARBA" id="ARBA00022801"/>
    </source>
</evidence>
<organism evidence="11 12">
    <name type="scientific">Diploptera punctata</name>
    <name type="common">Pacific beetle cockroach</name>
    <dbReference type="NCBI Taxonomy" id="6984"/>
    <lineage>
        <taxon>Eukaryota</taxon>
        <taxon>Metazoa</taxon>
        <taxon>Ecdysozoa</taxon>
        <taxon>Arthropoda</taxon>
        <taxon>Hexapoda</taxon>
        <taxon>Insecta</taxon>
        <taxon>Pterygota</taxon>
        <taxon>Neoptera</taxon>
        <taxon>Polyneoptera</taxon>
        <taxon>Dictyoptera</taxon>
        <taxon>Blattodea</taxon>
        <taxon>Blaberoidea</taxon>
        <taxon>Blaberidae</taxon>
        <taxon>Diplopterinae</taxon>
        <taxon>Diploptera</taxon>
    </lineage>
</organism>
<evidence type="ECO:0000256" key="9">
    <source>
        <dbReference type="SAM" id="SignalP"/>
    </source>
</evidence>
<dbReference type="SUPFAM" id="SSF50494">
    <property type="entry name" value="Trypsin-like serine proteases"/>
    <property type="match status" value="1"/>
</dbReference>
<keyword evidence="3 9" id="KW-0732">Signal</keyword>
<dbReference type="FunFam" id="2.40.10.10:FF:000077">
    <property type="entry name" value="Predicted protein"/>
    <property type="match status" value="1"/>
</dbReference>
<dbReference type="PROSITE" id="PS50240">
    <property type="entry name" value="TRYPSIN_DOM"/>
    <property type="match status" value="1"/>
</dbReference>
<dbReference type="InterPro" id="IPR018114">
    <property type="entry name" value="TRYPSIN_HIS"/>
</dbReference>
<dbReference type="Gene3D" id="2.40.10.10">
    <property type="entry name" value="Trypsin-like serine proteases"/>
    <property type="match status" value="1"/>
</dbReference>
<dbReference type="PANTHER" id="PTHR24276:SF91">
    <property type="entry name" value="AT26814P-RELATED"/>
    <property type="match status" value="1"/>
</dbReference>
<evidence type="ECO:0000256" key="8">
    <source>
        <dbReference type="RuleBase" id="RU363034"/>
    </source>
</evidence>
<comment type="caution">
    <text evidence="11">The sequence shown here is derived from an EMBL/GenBank/DDBJ whole genome shotgun (WGS) entry which is preliminary data.</text>
</comment>
<gene>
    <name evidence="11" type="ORF">L9F63_011244</name>
</gene>
<dbReference type="EMBL" id="JASPKZ010001579">
    <property type="protein sequence ID" value="KAJ9597878.1"/>
    <property type="molecule type" value="Genomic_DNA"/>
</dbReference>
<reference evidence="11" key="2">
    <citation type="submission" date="2023-05" db="EMBL/GenBank/DDBJ databases">
        <authorList>
            <person name="Fouks B."/>
        </authorList>
    </citation>
    <scope>NUCLEOTIDE SEQUENCE</scope>
    <source>
        <strain evidence="11">Stay&amp;Tobe</strain>
        <tissue evidence="11">Testes</tissue>
    </source>
</reference>
<keyword evidence="12" id="KW-1185">Reference proteome</keyword>
<accession>A0AAD8AHH1</accession>
<dbReference type="InterPro" id="IPR009003">
    <property type="entry name" value="Peptidase_S1_PA"/>
</dbReference>
<dbReference type="AlphaFoldDB" id="A0AAD8AHH1"/>
<dbReference type="Proteomes" id="UP001233999">
    <property type="component" value="Unassembled WGS sequence"/>
</dbReference>
<dbReference type="InterPro" id="IPR033116">
    <property type="entry name" value="TRYPSIN_SER"/>
</dbReference>
<evidence type="ECO:0000256" key="2">
    <source>
        <dbReference type="ARBA" id="ARBA00022670"/>
    </source>
</evidence>
<dbReference type="GO" id="GO:0004252">
    <property type="term" value="F:serine-type endopeptidase activity"/>
    <property type="evidence" value="ECO:0007669"/>
    <property type="project" value="InterPro"/>
</dbReference>
<name>A0AAD8AHH1_DIPPU</name>
<protein>
    <recommendedName>
        <fullName evidence="10">Peptidase S1 domain-containing protein</fullName>
    </recommendedName>
</protein>
<evidence type="ECO:0000256" key="3">
    <source>
        <dbReference type="ARBA" id="ARBA00022729"/>
    </source>
</evidence>
<dbReference type="InterPro" id="IPR001314">
    <property type="entry name" value="Peptidase_S1A"/>
</dbReference>
<dbReference type="PROSITE" id="PS00135">
    <property type="entry name" value="TRYPSIN_SER"/>
    <property type="match status" value="1"/>
</dbReference>
<dbReference type="PROSITE" id="PS00134">
    <property type="entry name" value="TRYPSIN_HIS"/>
    <property type="match status" value="1"/>
</dbReference>
<feature type="signal peptide" evidence="9">
    <location>
        <begin position="1"/>
        <end position="18"/>
    </location>
</feature>
<evidence type="ECO:0000313" key="12">
    <source>
        <dbReference type="Proteomes" id="UP001233999"/>
    </source>
</evidence>
<evidence type="ECO:0000313" key="11">
    <source>
        <dbReference type="EMBL" id="KAJ9597878.1"/>
    </source>
</evidence>
<keyword evidence="6" id="KW-0865">Zymogen</keyword>
<dbReference type="CDD" id="cd00190">
    <property type="entry name" value="Tryp_SPc"/>
    <property type="match status" value="1"/>
</dbReference>
<dbReference type="PRINTS" id="PR00722">
    <property type="entry name" value="CHYMOTRYPSIN"/>
</dbReference>
<evidence type="ECO:0000256" key="6">
    <source>
        <dbReference type="ARBA" id="ARBA00023145"/>
    </source>
</evidence>
<dbReference type="InterPro" id="IPR001254">
    <property type="entry name" value="Trypsin_dom"/>
</dbReference>
<comment type="similarity">
    <text evidence="1">Belongs to the peptidase S1 family.</text>
</comment>
<dbReference type="Pfam" id="PF00089">
    <property type="entry name" value="Trypsin"/>
    <property type="match status" value="1"/>
</dbReference>
<dbReference type="SMART" id="SM00020">
    <property type="entry name" value="Tryp_SPc"/>
    <property type="match status" value="1"/>
</dbReference>
<dbReference type="PANTHER" id="PTHR24276">
    <property type="entry name" value="POLYSERASE-RELATED"/>
    <property type="match status" value="1"/>
</dbReference>
<keyword evidence="2 8" id="KW-0645">Protease</keyword>
<evidence type="ECO:0000256" key="1">
    <source>
        <dbReference type="ARBA" id="ARBA00007664"/>
    </source>
</evidence>
<evidence type="ECO:0000256" key="7">
    <source>
        <dbReference type="ARBA" id="ARBA00023157"/>
    </source>
</evidence>
<feature type="chain" id="PRO_5042205429" description="Peptidase S1 domain-containing protein" evidence="9">
    <location>
        <begin position="19"/>
        <end position="254"/>
    </location>
</feature>
<dbReference type="InterPro" id="IPR050430">
    <property type="entry name" value="Peptidase_S1"/>
</dbReference>
<keyword evidence="5 8" id="KW-0720">Serine protease</keyword>
<keyword evidence="4 8" id="KW-0378">Hydrolase</keyword>
<sequence length="254" mass="27418">MCRVLIISLFICLVPGLSKENGPLEQFQGRIVGGEDADIEDFSYQLSLEINGNHSCGASIIGEEWALTAAHCVEGVKANQLTIRAGTSVKGKGGTLHKISELVRHPKYHYITTDNDIAVLKVSPPFEFNEKVQPVRLRKKEPKAGTRGVVTGWGAKVSGGPLQSQLQFVTVPIVDREECNKNYGEYGGITRNMICAFGEGQDACKGDSGSPLVIKGELAGIVSWGMGCNVREHPGVYSNIATLREFITSNTGIK</sequence>
<dbReference type="GO" id="GO:0006508">
    <property type="term" value="P:proteolysis"/>
    <property type="evidence" value="ECO:0007669"/>
    <property type="project" value="UniProtKB-KW"/>
</dbReference>
<keyword evidence="7" id="KW-1015">Disulfide bond</keyword>
<reference evidence="11" key="1">
    <citation type="journal article" date="2023" name="IScience">
        <title>Live-bearing cockroach genome reveals convergent evolutionary mechanisms linked to viviparity in insects and beyond.</title>
        <authorList>
            <person name="Fouks B."/>
            <person name="Harrison M.C."/>
            <person name="Mikhailova A.A."/>
            <person name="Marchal E."/>
            <person name="English S."/>
            <person name="Carruthers M."/>
            <person name="Jennings E.C."/>
            <person name="Chiamaka E.L."/>
            <person name="Frigard R.A."/>
            <person name="Pippel M."/>
            <person name="Attardo G.M."/>
            <person name="Benoit J.B."/>
            <person name="Bornberg-Bauer E."/>
            <person name="Tobe S.S."/>
        </authorList>
    </citation>
    <scope>NUCLEOTIDE SEQUENCE</scope>
    <source>
        <strain evidence="11">Stay&amp;Tobe</strain>
    </source>
</reference>
<feature type="domain" description="Peptidase S1" evidence="10">
    <location>
        <begin position="31"/>
        <end position="252"/>
    </location>
</feature>
<proteinExistence type="inferred from homology"/>
<dbReference type="InterPro" id="IPR043504">
    <property type="entry name" value="Peptidase_S1_PA_chymotrypsin"/>
</dbReference>
<evidence type="ECO:0000256" key="5">
    <source>
        <dbReference type="ARBA" id="ARBA00022825"/>
    </source>
</evidence>